<accession>A0AAD5S8I2</accession>
<keyword evidence="4 7" id="KW-1133">Transmembrane helix</keyword>
<dbReference type="Pfam" id="PF00635">
    <property type="entry name" value="Motile_Sperm"/>
    <property type="match status" value="1"/>
</dbReference>
<keyword evidence="5 7" id="KW-0472">Membrane</keyword>
<dbReference type="GO" id="GO:0061817">
    <property type="term" value="P:endoplasmic reticulum-plasma membrane tethering"/>
    <property type="evidence" value="ECO:0007669"/>
    <property type="project" value="TreeGrafter"/>
</dbReference>
<evidence type="ECO:0000256" key="1">
    <source>
        <dbReference type="ARBA" id="ARBA00004211"/>
    </source>
</evidence>
<feature type="transmembrane region" description="Helical" evidence="7">
    <location>
        <begin position="206"/>
        <end position="225"/>
    </location>
</feature>
<evidence type="ECO:0000256" key="4">
    <source>
        <dbReference type="ARBA" id="ARBA00022989"/>
    </source>
</evidence>
<feature type="domain" description="MSP" evidence="8">
    <location>
        <begin position="18"/>
        <end position="132"/>
    </location>
</feature>
<sequence length="238" mass="26081">MTETVGAITQPVKVSQHLLAISPPDFRFTDSRLSVGFISRLTLTNRNTKPVGFKFKTNAPARYSVKPVLGTLEPNASVDVFVRSETQINATDRFLLQTTLLTLEEASGINATTWKQLDRRRMSETFIDCRLRDGSIPSKSLTHSPSQSSLRSATHTPSTSVQSYSSLSSKPSKPSLKQPLNNAEKAQQITRAMTAMTAARYNKLQAVIISAVCLVLGILVPYKWLLHQLTPLAAPVAA</sequence>
<dbReference type="SUPFAM" id="SSF49354">
    <property type="entry name" value="PapD-like"/>
    <property type="match status" value="1"/>
</dbReference>
<feature type="compositionally biased region" description="Polar residues" evidence="6">
    <location>
        <begin position="137"/>
        <end position="155"/>
    </location>
</feature>
<dbReference type="PANTHER" id="PTHR10809">
    <property type="entry name" value="VESICLE-ASSOCIATED MEMBRANE PROTEIN-ASSOCIATED PROTEIN"/>
    <property type="match status" value="1"/>
</dbReference>
<evidence type="ECO:0000259" key="8">
    <source>
        <dbReference type="PROSITE" id="PS50202"/>
    </source>
</evidence>
<evidence type="ECO:0000256" key="7">
    <source>
        <dbReference type="SAM" id="Phobius"/>
    </source>
</evidence>
<dbReference type="GO" id="GO:0090158">
    <property type="term" value="P:endoplasmic reticulum membrane organization"/>
    <property type="evidence" value="ECO:0007669"/>
    <property type="project" value="TreeGrafter"/>
</dbReference>
<dbReference type="PROSITE" id="PS50202">
    <property type="entry name" value="MSP"/>
    <property type="match status" value="1"/>
</dbReference>
<gene>
    <name evidence="9" type="primary">MOSPD2</name>
    <name evidence="9" type="ORF">HK097_009741</name>
</gene>
<dbReference type="InterPro" id="IPR000535">
    <property type="entry name" value="MSP_dom"/>
</dbReference>
<evidence type="ECO:0000256" key="6">
    <source>
        <dbReference type="SAM" id="MobiDB-lite"/>
    </source>
</evidence>
<dbReference type="GO" id="GO:0005789">
    <property type="term" value="C:endoplasmic reticulum membrane"/>
    <property type="evidence" value="ECO:0007669"/>
    <property type="project" value="InterPro"/>
</dbReference>
<evidence type="ECO:0000256" key="5">
    <source>
        <dbReference type="ARBA" id="ARBA00023136"/>
    </source>
</evidence>
<evidence type="ECO:0000256" key="3">
    <source>
        <dbReference type="ARBA" id="ARBA00022692"/>
    </source>
</evidence>
<dbReference type="InterPro" id="IPR013783">
    <property type="entry name" value="Ig-like_fold"/>
</dbReference>
<comment type="similarity">
    <text evidence="2">Belongs to the VAMP-associated protein (VAP) (TC 9.B.17) family.</text>
</comment>
<evidence type="ECO:0000313" key="9">
    <source>
        <dbReference type="EMBL" id="KAJ3049245.1"/>
    </source>
</evidence>
<dbReference type="Proteomes" id="UP001212841">
    <property type="component" value="Unassembled WGS sequence"/>
</dbReference>
<comment type="caution">
    <text evidence="9">The sequence shown here is derived from an EMBL/GenBank/DDBJ whole genome shotgun (WGS) entry which is preliminary data.</text>
</comment>
<dbReference type="InterPro" id="IPR008962">
    <property type="entry name" value="PapD-like_sf"/>
</dbReference>
<dbReference type="Gene3D" id="2.60.40.10">
    <property type="entry name" value="Immunoglobulins"/>
    <property type="match status" value="1"/>
</dbReference>
<keyword evidence="10" id="KW-1185">Reference proteome</keyword>
<proteinExistence type="inferred from homology"/>
<dbReference type="GO" id="GO:0005886">
    <property type="term" value="C:plasma membrane"/>
    <property type="evidence" value="ECO:0007669"/>
    <property type="project" value="TreeGrafter"/>
</dbReference>
<feature type="compositionally biased region" description="Low complexity" evidence="6">
    <location>
        <begin position="156"/>
        <end position="180"/>
    </location>
</feature>
<evidence type="ECO:0000313" key="10">
    <source>
        <dbReference type="Proteomes" id="UP001212841"/>
    </source>
</evidence>
<dbReference type="InterPro" id="IPR016763">
    <property type="entry name" value="VAP"/>
</dbReference>
<name>A0AAD5S8I2_9FUNG</name>
<dbReference type="AlphaFoldDB" id="A0AAD5S8I2"/>
<dbReference type="PANTHER" id="PTHR10809:SF6">
    <property type="entry name" value="AT11025P-RELATED"/>
    <property type="match status" value="1"/>
</dbReference>
<reference evidence="9" key="1">
    <citation type="submission" date="2020-05" db="EMBL/GenBank/DDBJ databases">
        <title>Phylogenomic resolution of chytrid fungi.</title>
        <authorList>
            <person name="Stajich J.E."/>
            <person name="Amses K."/>
            <person name="Simmons R."/>
            <person name="Seto K."/>
            <person name="Myers J."/>
            <person name="Bonds A."/>
            <person name="Quandt C.A."/>
            <person name="Barry K."/>
            <person name="Liu P."/>
            <person name="Grigoriev I."/>
            <person name="Longcore J.E."/>
            <person name="James T.Y."/>
        </authorList>
    </citation>
    <scope>NUCLEOTIDE SEQUENCE</scope>
    <source>
        <strain evidence="9">JEL0318</strain>
    </source>
</reference>
<comment type="subcellular location">
    <subcellularLocation>
        <location evidence="1">Membrane</location>
        <topology evidence="1">Single-pass type IV membrane protein</topology>
    </subcellularLocation>
</comment>
<dbReference type="EMBL" id="JADGJD010000671">
    <property type="protein sequence ID" value="KAJ3049245.1"/>
    <property type="molecule type" value="Genomic_DNA"/>
</dbReference>
<evidence type="ECO:0000256" key="2">
    <source>
        <dbReference type="ARBA" id="ARBA00008932"/>
    </source>
</evidence>
<protein>
    <submittedName>
        <fullName evidence="9">Motile sperm domain-containing protein 2</fullName>
    </submittedName>
</protein>
<organism evidence="9 10">
    <name type="scientific">Rhizophlyctis rosea</name>
    <dbReference type="NCBI Taxonomy" id="64517"/>
    <lineage>
        <taxon>Eukaryota</taxon>
        <taxon>Fungi</taxon>
        <taxon>Fungi incertae sedis</taxon>
        <taxon>Chytridiomycota</taxon>
        <taxon>Chytridiomycota incertae sedis</taxon>
        <taxon>Chytridiomycetes</taxon>
        <taxon>Rhizophlyctidales</taxon>
        <taxon>Rhizophlyctidaceae</taxon>
        <taxon>Rhizophlyctis</taxon>
    </lineage>
</organism>
<feature type="region of interest" description="Disordered" evidence="6">
    <location>
        <begin position="137"/>
        <end position="184"/>
    </location>
</feature>
<keyword evidence="3 7" id="KW-0812">Transmembrane</keyword>